<feature type="transmembrane region" description="Helical" evidence="8">
    <location>
        <begin position="48"/>
        <end position="72"/>
    </location>
</feature>
<evidence type="ECO:0000256" key="3">
    <source>
        <dbReference type="ARBA" id="ARBA00022617"/>
    </source>
</evidence>
<dbReference type="Gene3D" id="1.10.630.10">
    <property type="entry name" value="Cytochrome P450"/>
    <property type="match status" value="2"/>
</dbReference>
<evidence type="ECO:0000313" key="9">
    <source>
        <dbReference type="EMBL" id="KAH0933156.1"/>
    </source>
</evidence>
<dbReference type="Pfam" id="PF00067">
    <property type="entry name" value="p450"/>
    <property type="match status" value="2"/>
</dbReference>
<evidence type="ECO:0000256" key="5">
    <source>
        <dbReference type="ARBA" id="ARBA00023002"/>
    </source>
</evidence>
<evidence type="ECO:0000256" key="2">
    <source>
        <dbReference type="ARBA" id="ARBA00010617"/>
    </source>
</evidence>
<keyword evidence="6" id="KW-0408">Iron</keyword>
<dbReference type="InterPro" id="IPR017972">
    <property type="entry name" value="Cyt_P450_CS"/>
</dbReference>
<keyword evidence="8" id="KW-1133">Transmembrane helix</keyword>
<accession>A0ABQ8DXK4</accession>
<keyword evidence="7" id="KW-0503">Monooxygenase</keyword>
<comment type="cofactor">
    <cofactor evidence="1">
        <name>heme</name>
        <dbReference type="ChEBI" id="CHEBI:30413"/>
    </cofactor>
</comment>
<dbReference type="PROSITE" id="PS00086">
    <property type="entry name" value="CYTOCHROME_P450"/>
    <property type="match status" value="2"/>
</dbReference>
<organism evidence="9 10">
    <name type="scientific">Brassica napus</name>
    <name type="common">Rape</name>
    <dbReference type="NCBI Taxonomy" id="3708"/>
    <lineage>
        <taxon>Eukaryota</taxon>
        <taxon>Viridiplantae</taxon>
        <taxon>Streptophyta</taxon>
        <taxon>Embryophyta</taxon>
        <taxon>Tracheophyta</taxon>
        <taxon>Spermatophyta</taxon>
        <taxon>Magnoliopsida</taxon>
        <taxon>eudicotyledons</taxon>
        <taxon>Gunneridae</taxon>
        <taxon>Pentapetalae</taxon>
        <taxon>rosids</taxon>
        <taxon>malvids</taxon>
        <taxon>Brassicales</taxon>
        <taxon>Brassicaceae</taxon>
        <taxon>Brassiceae</taxon>
        <taxon>Brassica</taxon>
    </lineage>
</organism>
<evidence type="ECO:0000256" key="8">
    <source>
        <dbReference type="SAM" id="Phobius"/>
    </source>
</evidence>
<dbReference type="SUPFAM" id="SSF48264">
    <property type="entry name" value="Cytochrome P450"/>
    <property type="match status" value="2"/>
</dbReference>
<sequence>MGLTMGPTRSSSSSRGEICLPLQVDFTTEKFEIRSQKRKVWHKRMEEILATIAIALAATIFIVLSFSIYLTIRIFTGKFIRNKAYSPVHATVFDLLFHSDELYDYQTELARKKPTFRFLSPGQSEIFTADARNVEHILKTRFENYTKGHSSRENLADLLGRGIFAVDGDKWRQQRKLASFEFSTRVLRDFSCSVFRTNACKLVGFVSEFALSGKSFDAQDMLMRYTLESIFKVGFGVELKCLDEFSKEGEEFIDPLWKLKRFLNIGSQARLKKSIDTTDKFVYRLITTKRKELAKEQNTAVRDDILSRFLVESEKDPENMNDKYLRDIILNFMIAGKDTTAASLSWFLYMLCKNPLVQEKILQEIRGVTSSHERTTDVNSFVENINEEALDRMQYLHAALSETLRLYPPVPVDMRCAENDDILADGHRVKRGDNVYYMAYAMGRMTYVWGQDAEEFKPERWLKDGVFQPESPFKFISFHAGPRICLGKDFAYRQMKIVSMVLLHFFRFKMADEKSNVRYKRMLTLHIEGGLHLHAIPRTSTMEEILATISIALAVTIFIVLSFSIYLTIRIFTGKSRNDKEYSPVHATIFDLFFHNDKLYEYQTEIARKKPTYRFLSPGQSEIFTADPRNVEHILKTRFDNYSKGDNGRENLGDLLGHGIFTVDGEKWRQQRKLASFEFSTRVLRDFSCSVFRTNACKLVGVVSEFALSGKSFDAQEMFMRYALESIFKVGFGVELKCLDEYSKEGEEFMEAFDEGNVATSFRYIDPLWKLKRFLNIGSQSRLKKCIDTIDKFVYKLITTKREELAEEQNTAVREDILSRFLVVNEKDPEKMNDKYLRDIILNFMVVGKDTAAASLSWFMYMLFKNPLVQERIVQEIREVTSSDERTTDVNGFAKSISEEALNKMHYLHAALSETLRLYPIVPLNMRCAENDDILADGHRVKRGDNVYYMAYAMGRMTYIWGQDAEEFKPERWLKDGVFQPESPFKFISFHGGPRICLGKDFAYRQMKIVSMVLLHFFRLKMADEKSNVRYKRMLTLHIEGGLHLHAIPRTSI</sequence>
<keyword evidence="4" id="KW-0479">Metal-binding</keyword>
<keyword evidence="8" id="KW-0812">Transmembrane</keyword>
<evidence type="ECO:0000256" key="4">
    <source>
        <dbReference type="ARBA" id="ARBA00022723"/>
    </source>
</evidence>
<keyword evidence="3" id="KW-0349">Heme</keyword>
<comment type="caution">
    <text evidence="9">The sequence shown here is derived from an EMBL/GenBank/DDBJ whole genome shotgun (WGS) entry which is preliminary data.</text>
</comment>
<comment type="similarity">
    <text evidence="2">Belongs to the cytochrome P450 family.</text>
</comment>
<dbReference type="EMBL" id="JAGKQM010000003">
    <property type="protein sequence ID" value="KAH0933156.1"/>
    <property type="molecule type" value="Genomic_DNA"/>
</dbReference>
<evidence type="ECO:0000256" key="6">
    <source>
        <dbReference type="ARBA" id="ARBA00023004"/>
    </source>
</evidence>
<dbReference type="InterPro" id="IPR036396">
    <property type="entry name" value="Cyt_P450_sf"/>
</dbReference>
<dbReference type="InterPro" id="IPR002401">
    <property type="entry name" value="Cyt_P450_E_grp-I"/>
</dbReference>
<feature type="transmembrane region" description="Helical" evidence="8">
    <location>
        <begin position="840"/>
        <end position="864"/>
    </location>
</feature>
<keyword evidence="10" id="KW-1185">Reference proteome</keyword>
<dbReference type="PRINTS" id="PR00385">
    <property type="entry name" value="P450"/>
</dbReference>
<dbReference type="InterPro" id="IPR001128">
    <property type="entry name" value="Cyt_P450"/>
</dbReference>
<evidence type="ECO:0000256" key="1">
    <source>
        <dbReference type="ARBA" id="ARBA00001971"/>
    </source>
</evidence>
<name>A0ABQ8DXK4_BRANA</name>
<protein>
    <recommendedName>
        <fullName evidence="11">Cytochrome P450 704C1</fullName>
    </recommendedName>
</protein>
<gene>
    <name evidence="9" type="ORF">HID58_010273</name>
</gene>
<dbReference type="Proteomes" id="UP000824890">
    <property type="component" value="Unassembled WGS sequence"/>
</dbReference>
<reference evidence="9 10" key="1">
    <citation type="submission" date="2021-05" db="EMBL/GenBank/DDBJ databases">
        <title>Genome Assembly of Synthetic Allotetraploid Brassica napus Reveals Homoeologous Exchanges between Subgenomes.</title>
        <authorList>
            <person name="Davis J.T."/>
        </authorList>
    </citation>
    <scope>NUCLEOTIDE SEQUENCE [LARGE SCALE GENOMIC DNA]</scope>
    <source>
        <strain evidence="10">cv. Da-Ae</strain>
        <tissue evidence="9">Seedling</tissue>
    </source>
</reference>
<evidence type="ECO:0000256" key="7">
    <source>
        <dbReference type="ARBA" id="ARBA00023033"/>
    </source>
</evidence>
<dbReference type="CDD" id="cd11064">
    <property type="entry name" value="CYP86A"/>
    <property type="match status" value="2"/>
</dbReference>
<evidence type="ECO:0008006" key="11">
    <source>
        <dbReference type="Google" id="ProtNLM"/>
    </source>
</evidence>
<dbReference type="PRINTS" id="PR00463">
    <property type="entry name" value="EP450I"/>
</dbReference>
<evidence type="ECO:0000313" key="10">
    <source>
        <dbReference type="Proteomes" id="UP000824890"/>
    </source>
</evidence>
<proteinExistence type="inferred from homology"/>
<feature type="transmembrane region" description="Helical" evidence="8">
    <location>
        <begin position="545"/>
        <end position="569"/>
    </location>
</feature>
<dbReference type="PANTHER" id="PTHR24296">
    <property type="entry name" value="CYTOCHROME P450"/>
    <property type="match status" value="1"/>
</dbReference>
<keyword evidence="5" id="KW-0560">Oxidoreductase</keyword>
<keyword evidence="8" id="KW-0472">Membrane</keyword>